<gene>
    <name evidence="4" type="ORF">F2P47_15275</name>
</gene>
<keyword evidence="2" id="KW-0812">Transmembrane</keyword>
<evidence type="ECO:0000313" key="5">
    <source>
        <dbReference type="Proteomes" id="UP000468901"/>
    </source>
</evidence>
<accession>A0A6N6VE27</accession>
<feature type="region of interest" description="Disordered" evidence="1">
    <location>
        <begin position="25"/>
        <end position="71"/>
    </location>
</feature>
<keyword evidence="2" id="KW-1133">Transmembrane helix</keyword>
<dbReference type="EMBL" id="WESC01000016">
    <property type="protein sequence ID" value="KAB7738800.1"/>
    <property type="molecule type" value="Genomic_DNA"/>
</dbReference>
<feature type="signal peptide" evidence="3">
    <location>
        <begin position="1"/>
        <end position="26"/>
    </location>
</feature>
<name>A0A6N6VE27_9HYPH</name>
<keyword evidence="3" id="KW-0732">Signal</keyword>
<organism evidence="4 5">
    <name type="scientific">Parvibaculum sedimenti</name>
    <dbReference type="NCBI Taxonomy" id="2608632"/>
    <lineage>
        <taxon>Bacteria</taxon>
        <taxon>Pseudomonadati</taxon>
        <taxon>Pseudomonadota</taxon>
        <taxon>Alphaproteobacteria</taxon>
        <taxon>Hyphomicrobiales</taxon>
        <taxon>Parvibaculaceae</taxon>
        <taxon>Parvibaculum</taxon>
    </lineage>
</organism>
<feature type="chain" id="PRO_5027042132" description="RcnB family protein" evidence="3">
    <location>
        <begin position="27"/>
        <end position="154"/>
    </location>
</feature>
<comment type="caution">
    <text evidence="4">The sequence shown here is derived from an EMBL/GenBank/DDBJ whole genome shotgun (WGS) entry which is preliminary data.</text>
</comment>
<evidence type="ECO:0000313" key="4">
    <source>
        <dbReference type="EMBL" id="KAB7738800.1"/>
    </source>
</evidence>
<proteinExistence type="predicted"/>
<dbReference type="Pfam" id="PF11776">
    <property type="entry name" value="RcnB"/>
    <property type="match status" value="1"/>
</dbReference>
<reference evidence="4 5" key="1">
    <citation type="submission" date="2019-09" db="EMBL/GenBank/DDBJ databases">
        <title>Parvibaculum sedimenti sp. nov., isolated from sediment.</title>
        <authorList>
            <person name="Wang Y."/>
        </authorList>
    </citation>
    <scope>NUCLEOTIDE SEQUENCE [LARGE SCALE GENOMIC DNA]</scope>
    <source>
        <strain evidence="4 5">HXT-9</strain>
    </source>
</reference>
<protein>
    <recommendedName>
        <fullName evidence="6">RcnB family protein</fullName>
    </recommendedName>
</protein>
<evidence type="ECO:0000256" key="1">
    <source>
        <dbReference type="SAM" id="MobiDB-lite"/>
    </source>
</evidence>
<dbReference type="AlphaFoldDB" id="A0A6N6VE27"/>
<evidence type="ECO:0000256" key="2">
    <source>
        <dbReference type="SAM" id="Phobius"/>
    </source>
</evidence>
<dbReference type="Proteomes" id="UP000468901">
    <property type="component" value="Unassembled WGS sequence"/>
</dbReference>
<keyword evidence="5" id="KW-1185">Reference proteome</keyword>
<keyword evidence="2" id="KW-0472">Membrane</keyword>
<feature type="compositionally biased region" description="Basic and acidic residues" evidence="1">
    <location>
        <begin position="41"/>
        <end position="71"/>
    </location>
</feature>
<feature type="transmembrane region" description="Helical" evidence="2">
    <location>
        <begin position="127"/>
        <end position="149"/>
    </location>
</feature>
<evidence type="ECO:0008006" key="6">
    <source>
        <dbReference type="Google" id="ProtNLM"/>
    </source>
</evidence>
<evidence type="ECO:0000256" key="3">
    <source>
        <dbReference type="SAM" id="SignalP"/>
    </source>
</evidence>
<sequence>MTSKSPTRFVALLAAAAIVMPTLAFADDHRPPPGQGQGQPQHRDMERRDQNKHQNRDMQRRQSRDRPEFRYDESRYARDYYRKPGNRWDAPRAPRGFGYGHRLPRNYWHPLPPGLRGHFHPRPGYDYYMVGNDIVLVAIATGIIVDILYNVNRY</sequence>
<dbReference type="RefSeq" id="WP_152217252.1">
    <property type="nucleotide sequence ID" value="NZ_WESC01000016.1"/>
</dbReference>
<dbReference type="InterPro" id="IPR024572">
    <property type="entry name" value="RcnB"/>
</dbReference>
<dbReference type="Gene3D" id="3.10.450.160">
    <property type="entry name" value="inner membrane protein cigr"/>
    <property type="match status" value="1"/>
</dbReference>